<dbReference type="AlphaFoldDB" id="A0AB35N062"/>
<dbReference type="EMBL" id="JAUYVL010000007">
    <property type="protein sequence ID" value="MDP2501883.1"/>
    <property type="molecule type" value="Genomic_DNA"/>
</dbReference>
<comment type="caution">
    <text evidence="1">The sequence shown here is derived from an EMBL/GenBank/DDBJ whole genome shotgun (WGS) entry which is preliminary data.</text>
</comment>
<sequence>MKMFCNFPFYHTNEQQELTVKFIVNGSAVRFIEQKANLIKKLIMESNDHYEPSRASDRLLKFTNNLDEGDDADEYMPITVCDQWVRGVALVYSSEFGHQTDNICLNITFKSNSELVDLATSSLPLSILEKGAA</sequence>
<accession>A0AB35N062</accession>
<evidence type="ECO:0000313" key="1">
    <source>
        <dbReference type="EMBL" id="MDP2501883.1"/>
    </source>
</evidence>
<name>A0AB35N062_VIBSP</name>
<proteinExistence type="predicted"/>
<reference evidence="1" key="1">
    <citation type="submission" date="2023-07" db="EMBL/GenBank/DDBJ databases">
        <title>Genome content predicts the carbon catabolic preferences of heterotrophic bacteria.</title>
        <authorList>
            <person name="Gralka M."/>
        </authorList>
    </citation>
    <scope>NUCLEOTIDE SEQUENCE</scope>
    <source>
        <strain evidence="1">6E02</strain>
    </source>
</reference>
<dbReference type="RefSeq" id="WP_102560709.1">
    <property type="nucleotide sequence ID" value="NZ_CAWNUI010000031.1"/>
</dbReference>
<organism evidence="1 2">
    <name type="scientific">Vibrio splendidus</name>
    <dbReference type="NCBI Taxonomy" id="29497"/>
    <lineage>
        <taxon>Bacteria</taxon>
        <taxon>Pseudomonadati</taxon>
        <taxon>Pseudomonadota</taxon>
        <taxon>Gammaproteobacteria</taxon>
        <taxon>Vibrionales</taxon>
        <taxon>Vibrionaceae</taxon>
        <taxon>Vibrio</taxon>
    </lineage>
</organism>
<gene>
    <name evidence="1" type="ORF">Q8W42_14285</name>
</gene>
<protein>
    <submittedName>
        <fullName evidence="1">Uncharacterized protein</fullName>
    </submittedName>
</protein>
<evidence type="ECO:0000313" key="2">
    <source>
        <dbReference type="Proteomes" id="UP001177935"/>
    </source>
</evidence>
<dbReference type="Proteomes" id="UP001177935">
    <property type="component" value="Unassembled WGS sequence"/>
</dbReference>